<dbReference type="Gene3D" id="1.10.10.60">
    <property type="entry name" value="Homeodomain-like"/>
    <property type="match status" value="2"/>
</dbReference>
<dbReference type="PANTHER" id="PTHR43280:SF28">
    <property type="entry name" value="HTH-TYPE TRANSCRIPTIONAL ACTIVATOR RHAS"/>
    <property type="match status" value="1"/>
</dbReference>
<evidence type="ECO:0000256" key="2">
    <source>
        <dbReference type="ARBA" id="ARBA00023125"/>
    </source>
</evidence>
<keyword evidence="2" id="KW-0238">DNA-binding</keyword>
<dbReference type="PROSITE" id="PS01124">
    <property type="entry name" value="HTH_ARAC_FAMILY_2"/>
    <property type="match status" value="1"/>
</dbReference>
<dbReference type="InterPro" id="IPR018060">
    <property type="entry name" value="HTH_AraC"/>
</dbReference>
<keyword evidence="6" id="KW-1185">Reference proteome</keyword>
<dbReference type="RefSeq" id="WP_269884784.1">
    <property type="nucleotide sequence ID" value="NZ_JAQAGZ010000022.1"/>
</dbReference>
<dbReference type="InterPro" id="IPR003313">
    <property type="entry name" value="AraC-bd"/>
</dbReference>
<dbReference type="PROSITE" id="PS00041">
    <property type="entry name" value="HTH_ARAC_FAMILY_1"/>
    <property type="match status" value="1"/>
</dbReference>
<accession>A0ABT4QHG5</accession>
<dbReference type="Pfam" id="PF02311">
    <property type="entry name" value="AraC_binding"/>
    <property type="match status" value="1"/>
</dbReference>
<evidence type="ECO:0000313" key="6">
    <source>
        <dbReference type="Proteomes" id="UP001527882"/>
    </source>
</evidence>
<dbReference type="InterPro" id="IPR018062">
    <property type="entry name" value="HTH_AraC-typ_CS"/>
</dbReference>
<dbReference type="InterPro" id="IPR037923">
    <property type="entry name" value="HTH-like"/>
</dbReference>
<reference evidence="5 6" key="1">
    <citation type="submission" date="2022-12" db="EMBL/GenBank/DDBJ databases">
        <title>Draft genome sequence of Paenibacillus sp. dW9.</title>
        <authorList>
            <person name="Choi E.-W."/>
            <person name="Kim D.-U."/>
        </authorList>
    </citation>
    <scope>NUCLEOTIDE SEQUENCE [LARGE SCALE GENOMIC DNA]</scope>
    <source>
        <strain evidence="6">dW9</strain>
    </source>
</reference>
<proteinExistence type="predicted"/>
<evidence type="ECO:0000259" key="4">
    <source>
        <dbReference type="PROSITE" id="PS01124"/>
    </source>
</evidence>
<dbReference type="EMBL" id="JAQAGZ010000022">
    <property type="protein sequence ID" value="MCZ8516253.1"/>
    <property type="molecule type" value="Genomic_DNA"/>
</dbReference>
<organism evidence="5 6">
    <name type="scientific">Paenibacillus gyeongsangnamensis</name>
    <dbReference type="NCBI Taxonomy" id="3388067"/>
    <lineage>
        <taxon>Bacteria</taxon>
        <taxon>Bacillati</taxon>
        <taxon>Bacillota</taxon>
        <taxon>Bacilli</taxon>
        <taxon>Bacillales</taxon>
        <taxon>Paenibacillaceae</taxon>
        <taxon>Paenibacillus</taxon>
    </lineage>
</organism>
<evidence type="ECO:0000256" key="1">
    <source>
        <dbReference type="ARBA" id="ARBA00023015"/>
    </source>
</evidence>
<dbReference type="SMART" id="SM00342">
    <property type="entry name" value="HTH_ARAC"/>
    <property type="match status" value="1"/>
</dbReference>
<gene>
    <name evidence="5" type="ORF">O9H85_28435</name>
</gene>
<keyword evidence="1" id="KW-0805">Transcription regulation</keyword>
<dbReference type="Proteomes" id="UP001527882">
    <property type="component" value="Unassembled WGS sequence"/>
</dbReference>
<comment type="caution">
    <text evidence="5">The sequence shown here is derived from an EMBL/GenBank/DDBJ whole genome shotgun (WGS) entry which is preliminary data.</text>
</comment>
<sequence>MKQINYMNMNQHPAQLSFYKDRTKEFAEIYHAHQGMEMLYVHVGTGTVVVEQQIFELSPGVLFYFKPFQLHRIRVNLGEGQAYVRSLFVFEPSVLDETLAPFPGLRSFFQTLWKDPLAPQMIRGLPADEIDRLFHAHMRSLTPSSPDRLLEEQMLFLTALIHTCRPAVEAAMRLGEELPMLPRKSSSVAEQAMTWIEGHYMEPFELGRLAQEVHLSPNHVSAVFRQTVGSSITEYLTARRIRQACWLLQTSSLSVQEIGQAVGLGNFSYFCQLFKKHVGMTPNRFKRAPRAK</sequence>
<dbReference type="Pfam" id="PF12833">
    <property type="entry name" value="HTH_18"/>
    <property type="match status" value="1"/>
</dbReference>
<dbReference type="Gene3D" id="2.60.120.10">
    <property type="entry name" value="Jelly Rolls"/>
    <property type="match status" value="1"/>
</dbReference>
<evidence type="ECO:0000313" key="5">
    <source>
        <dbReference type="EMBL" id="MCZ8516253.1"/>
    </source>
</evidence>
<keyword evidence="3" id="KW-0804">Transcription</keyword>
<dbReference type="SUPFAM" id="SSF51215">
    <property type="entry name" value="Regulatory protein AraC"/>
    <property type="match status" value="1"/>
</dbReference>
<dbReference type="InterPro" id="IPR009057">
    <property type="entry name" value="Homeodomain-like_sf"/>
</dbReference>
<dbReference type="InterPro" id="IPR014710">
    <property type="entry name" value="RmlC-like_jellyroll"/>
</dbReference>
<feature type="domain" description="HTH araC/xylS-type" evidence="4">
    <location>
        <begin position="190"/>
        <end position="288"/>
    </location>
</feature>
<protein>
    <submittedName>
        <fullName evidence="5">AraC family transcriptional regulator</fullName>
    </submittedName>
</protein>
<dbReference type="SUPFAM" id="SSF46689">
    <property type="entry name" value="Homeodomain-like"/>
    <property type="match status" value="2"/>
</dbReference>
<dbReference type="PANTHER" id="PTHR43280">
    <property type="entry name" value="ARAC-FAMILY TRANSCRIPTIONAL REGULATOR"/>
    <property type="match status" value="1"/>
</dbReference>
<evidence type="ECO:0000256" key="3">
    <source>
        <dbReference type="ARBA" id="ARBA00023163"/>
    </source>
</evidence>
<name>A0ABT4QHG5_9BACL</name>